<evidence type="ECO:0000313" key="7">
    <source>
        <dbReference type="EMBL" id="GGU38863.1"/>
    </source>
</evidence>
<dbReference type="InterPro" id="IPR005805">
    <property type="entry name" value="Rieske_Fe-S_prot_C"/>
</dbReference>
<evidence type="ECO:0000259" key="6">
    <source>
        <dbReference type="PROSITE" id="PS51296"/>
    </source>
</evidence>
<dbReference type="Proteomes" id="UP000649573">
    <property type="component" value="Unassembled WGS sequence"/>
</dbReference>
<reference evidence="8" key="1">
    <citation type="journal article" date="2019" name="Int. J. Syst. Evol. Microbiol.">
        <title>The Global Catalogue of Microorganisms (GCM) 10K type strain sequencing project: providing services to taxonomists for standard genome sequencing and annotation.</title>
        <authorList>
            <consortium name="The Broad Institute Genomics Platform"/>
            <consortium name="The Broad Institute Genome Sequencing Center for Infectious Disease"/>
            <person name="Wu L."/>
            <person name="Ma J."/>
        </authorList>
    </citation>
    <scope>NUCLEOTIDE SEQUENCE [LARGE SCALE GENOMIC DNA]</scope>
    <source>
        <strain evidence="8">JCM 3296</strain>
    </source>
</reference>
<proteinExistence type="predicted"/>
<dbReference type="PROSITE" id="PS51296">
    <property type="entry name" value="RIESKE"/>
    <property type="match status" value="1"/>
</dbReference>
<accession>A0ABQ2UIN9</accession>
<dbReference type="PRINTS" id="PR00162">
    <property type="entry name" value="RIESKE"/>
</dbReference>
<dbReference type="Pfam" id="PF00355">
    <property type="entry name" value="Rieske"/>
    <property type="match status" value="1"/>
</dbReference>
<name>A0ABQ2UIN9_9PSEU</name>
<evidence type="ECO:0000256" key="4">
    <source>
        <dbReference type="ARBA" id="ARBA00023014"/>
    </source>
</evidence>
<keyword evidence="5" id="KW-1015">Disulfide bond</keyword>
<dbReference type="InterPro" id="IPR006311">
    <property type="entry name" value="TAT_signal"/>
</dbReference>
<dbReference type="Gene3D" id="2.102.10.10">
    <property type="entry name" value="Rieske [2Fe-2S] iron-sulphur domain"/>
    <property type="match status" value="1"/>
</dbReference>
<dbReference type="PROSITE" id="PS51318">
    <property type="entry name" value="TAT"/>
    <property type="match status" value="1"/>
</dbReference>
<evidence type="ECO:0000256" key="2">
    <source>
        <dbReference type="ARBA" id="ARBA00022723"/>
    </source>
</evidence>
<feature type="domain" description="Rieske" evidence="6">
    <location>
        <begin position="44"/>
        <end position="139"/>
    </location>
</feature>
<dbReference type="NCBIfam" id="TIGR01409">
    <property type="entry name" value="TAT_signal_seq"/>
    <property type="match status" value="1"/>
</dbReference>
<dbReference type="RefSeq" id="WP_189254645.1">
    <property type="nucleotide sequence ID" value="NZ_BMRE01000012.1"/>
</dbReference>
<dbReference type="InterPro" id="IPR017941">
    <property type="entry name" value="Rieske_2Fe-2S"/>
</dbReference>
<keyword evidence="8" id="KW-1185">Reference proteome</keyword>
<protein>
    <submittedName>
        <fullName evidence="7">Iron-sulfur protein</fullName>
    </submittedName>
</protein>
<keyword evidence="1" id="KW-0001">2Fe-2S</keyword>
<evidence type="ECO:0000256" key="3">
    <source>
        <dbReference type="ARBA" id="ARBA00023004"/>
    </source>
</evidence>
<keyword evidence="3" id="KW-0408">Iron</keyword>
<dbReference type="EMBL" id="BMRE01000012">
    <property type="protein sequence ID" value="GGU38863.1"/>
    <property type="molecule type" value="Genomic_DNA"/>
</dbReference>
<gene>
    <name evidence="7" type="ORF">GCM10010178_34020</name>
</gene>
<dbReference type="InterPro" id="IPR019546">
    <property type="entry name" value="TAT_signal_bac_arc"/>
</dbReference>
<dbReference type="SUPFAM" id="SSF50022">
    <property type="entry name" value="ISP domain"/>
    <property type="match status" value="1"/>
</dbReference>
<comment type="caution">
    <text evidence="7">The sequence shown here is derived from an EMBL/GenBank/DDBJ whole genome shotgun (WGS) entry which is preliminary data.</text>
</comment>
<evidence type="ECO:0000313" key="8">
    <source>
        <dbReference type="Proteomes" id="UP000649573"/>
    </source>
</evidence>
<evidence type="ECO:0000256" key="5">
    <source>
        <dbReference type="ARBA" id="ARBA00023157"/>
    </source>
</evidence>
<dbReference type="CDD" id="cd03467">
    <property type="entry name" value="Rieske"/>
    <property type="match status" value="1"/>
</dbReference>
<sequence length="140" mass="14775">MEFPDTPTTISRRCFIGGCAAAALTTGTAAASDVEPCGKLPPGTVLAKKADVPLNGGVVVYFDDETSVVVAQPKKGTYTAFDAKCTHAGCMCSEVDNNLIICWCHDSRFSSVDGKRKKGPAKKPLPRIRTKVKGDDIVVA</sequence>
<keyword evidence="2" id="KW-0479">Metal-binding</keyword>
<dbReference type="InterPro" id="IPR036922">
    <property type="entry name" value="Rieske_2Fe-2S_sf"/>
</dbReference>
<keyword evidence="4" id="KW-0411">Iron-sulfur</keyword>
<evidence type="ECO:0000256" key="1">
    <source>
        <dbReference type="ARBA" id="ARBA00022714"/>
    </source>
</evidence>
<organism evidence="7 8">
    <name type="scientific">Lentzea flava</name>
    <dbReference type="NCBI Taxonomy" id="103732"/>
    <lineage>
        <taxon>Bacteria</taxon>
        <taxon>Bacillati</taxon>
        <taxon>Actinomycetota</taxon>
        <taxon>Actinomycetes</taxon>
        <taxon>Pseudonocardiales</taxon>
        <taxon>Pseudonocardiaceae</taxon>
        <taxon>Lentzea</taxon>
    </lineage>
</organism>